<evidence type="ECO:0000256" key="1">
    <source>
        <dbReference type="SAM" id="Phobius"/>
    </source>
</evidence>
<accession>A0AAN9QLJ7</accession>
<keyword evidence="3" id="KW-1185">Reference proteome</keyword>
<keyword evidence="1" id="KW-1133">Transmembrane helix</keyword>
<keyword evidence="1" id="KW-0472">Membrane</keyword>
<gene>
    <name evidence="2" type="ORF">VNO77_19580</name>
</gene>
<evidence type="ECO:0000313" key="2">
    <source>
        <dbReference type="EMBL" id="KAK7338946.1"/>
    </source>
</evidence>
<dbReference type="Proteomes" id="UP001367508">
    <property type="component" value="Unassembled WGS sequence"/>
</dbReference>
<dbReference type="AlphaFoldDB" id="A0AAN9QLJ7"/>
<organism evidence="2 3">
    <name type="scientific">Canavalia gladiata</name>
    <name type="common">Sword bean</name>
    <name type="synonym">Dolichos gladiatus</name>
    <dbReference type="NCBI Taxonomy" id="3824"/>
    <lineage>
        <taxon>Eukaryota</taxon>
        <taxon>Viridiplantae</taxon>
        <taxon>Streptophyta</taxon>
        <taxon>Embryophyta</taxon>
        <taxon>Tracheophyta</taxon>
        <taxon>Spermatophyta</taxon>
        <taxon>Magnoliopsida</taxon>
        <taxon>eudicotyledons</taxon>
        <taxon>Gunneridae</taxon>
        <taxon>Pentapetalae</taxon>
        <taxon>rosids</taxon>
        <taxon>fabids</taxon>
        <taxon>Fabales</taxon>
        <taxon>Fabaceae</taxon>
        <taxon>Papilionoideae</taxon>
        <taxon>50 kb inversion clade</taxon>
        <taxon>NPAAA clade</taxon>
        <taxon>indigoferoid/millettioid clade</taxon>
        <taxon>Phaseoleae</taxon>
        <taxon>Canavalia</taxon>
    </lineage>
</organism>
<comment type="caution">
    <text evidence="2">The sequence shown here is derived from an EMBL/GenBank/DDBJ whole genome shotgun (WGS) entry which is preliminary data.</text>
</comment>
<dbReference type="EMBL" id="JAYMYQ010000004">
    <property type="protein sequence ID" value="KAK7338946.1"/>
    <property type="molecule type" value="Genomic_DNA"/>
</dbReference>
<sequence length="73" mass="8597">MNAIFKEWFCLFEIKLFCCFTFENEVLDLGGNETRDDKNRIFPRSSSFCNNKCVAFEHLILISMLIFGFSLNQ</sequence>
<keyword evidence="1" id="KW-0812">Transmembrane</keyword>
<name>A0AAN9QLJ7_CANGL</name>
<protein>
    <submittedName>
        <fullName evidence="2">Uncharacterized protein</fullName>
    </submittedName>
</protein>
<proteinExistence type="predicted"/>
<evidence type="ECO:0000313" key="3">
    <source>
        <dbReference type="Proteomes" id="UP001367508"/>
    </source>
</evidence>
<reference evidence="2 3" key="1">
    <citation type="submission" date="2024-01" db="EMBL/GenBank/DDBJ databases">
        <title>The genomes of 5 underutilized Papilionoideae crops provide insights into root nodulation and disease resistanc.</title>
        <authorList>
            <person name="Jiang F."/>
        </authorList>
    </citation>
    <scope>NUCLEOTIDE SEQUENCE [LARGE SCALE GENOMIC DNA]</scope>
    <source>
        <strain evidence="2">LVBAO_FW01</strain>
        <tissue evidence="2">Leaves</tissue>
    </source>
</reference>
<feature type="transmembrane region" description="Helical" evidence="1">
    <location>
        <begin position="53"/>
        <end position="71"/>
    </location>
</feature>